<dbReference type="Proteomes" id="UP000002481">
    <property type="component" value="Chromosome"/>
</dbReference>
<dbReference type="EMBL" id="BA000017">
    <property type="protein sequence ID" value="BAB57500.1"/>
    <property type="molecule type" value="Genomic_DNA"/>
</dbReference>
<dbReference type="RefSeq" id="WP_001797872.1">
    <property type="nucleotide sequence ID" value="NC_002758.2"/>
</dbReference>
<feature type="domain" description="CAP-associated" evidence="2">
    <location>
        <begin position="67"/>
        <end position="202"/>
    </location>
</feature>
<dbReference type="Pfam" id="PF14504">
    <property type="entry name" value="CAP_assoc_N"/>
    <property type="match status" value="1"/>
</dbReference>
<dbReference type="SUPFAM" id="SSF55797">
    <property type="entry name" value="PR-1-like"/>
    <property type="match status" value="1"/>
</dbReference>
<dbReference type="Pfam" id="PF00188">
    <property type="entry name" value="CAP"/>
    <property type="match status" value="1"/>
</dbReference>
<dbReference type="InterPro" id="IPR014044">
    <property type="entry name" value="CAP_dom"/>
</dbReference>
<evidence type="ECO:0000259" key="2">
    <source>
        <dbReference type="Pfam" id="PF14504"/>
    </source>
</evidence>
<sequence length="338" mass="39524">MKKFIVTVVAFLSIIIIAPITEFKPFIHLQNEVRQYIDIHINKETISAENKLDTPKKQQFAFNNIQMNMSKSDVEKTLNKPKRVTFNEYGTKWYTYYDDDYNNFIMISYMKDKVNALYTNQNIITSKSKIKYNTPKSVVRQRLGEPETEIVKGRVRYEQNNKEYDVFHKNHIYTTVFYDKHRRNNVTAVLQVSDAMENRLKEQYGAPSKSLADSFELQNFDLVNAERKQHQLSTLKYSKQNSETARKHSKDMAKNHYFDHTNLKGQSPFDRLKKDGITFNSAGENLAYGQVSSIYAHQGLMNSIGHRKNILNDTFKILGVGVDFNDEKQPFWTENYTG</sequence>
<feature type="domain" description="SCP" evidence="1">
    <location>
        <begin position="220"/>
        <end position="336"/>
    </location>
</feature>
<dbReference type="PANTHER" id="PTHR31157:SF1">
    <property type="entry name" value="SCP DOMAIN-CONTAINING PROTEIN"/>
    <property type="match status" value="1"/>
</dbReference>
<evidence type="ECO:0008006" key="5">
    <source>
        <dbReference type="Google" id="ProtNLM"/>
    </source>
</evidence>
<dbReference type="InterPro" id="IPR029410">
    <property type="entry name" value="CAP_assoc"/>
</dbReference>
<evidence type="ECO:0000313" key="3">
    <source>
        <dbReference type="EMBL" id="BAB57500.1"/>
    </source>
</evidence>
<dbReference type="Gene3D" id="3.40.33.10">
    <property type="entry name" value="CAP"/>
    <property type="match status" value="1"/>
</dbReference>
<protein>
    <recommendedName>
        <fullName evidence="5">CAP domain-containing protein</fullName>
    </recommendedName>
</protein>
<organism evidence="3 4">
    <name type="scientific">Staphylococcus aureus (strain Mu50 / ATCC 700699)</name>
    <dbReference type="NCBI Taxonomy" id="158878"/>
    <lineage>
        <taxon>Bacteria</taxon>
        <taxon>Bacillati</taxon>
        <taxon>Bacillota</taxon>
        <taxon>Bacilli</taxon>
        <taxon>Bacillales</taxon>
        <taxon>Staphylococcaceae</taxon>
        <taxon>Staphylococcus</taxon>
    </lineage>
</organism>
<dbReference type="InterPro" id="IPR035940">
    <property type="entry name" value="CAP_sf"/>
</dbReference>
<dbReference type="CDD" id="cd05379">
    <property type="entry name" value="CAP_bacterial"/>
    <property type="match status" value="1"/>
</dbReference>
<name>A0A0H3JVC8_STAAM</name>
<evidence type="ECO:0000313" key="4">
    <source>
        <dbReference type="Proteomes" id="UP000002481"/>
    </source>
</evidence>
<proteinExistence type="predicted"/>
<reference evidence="3 4" key="1">
    <citation type="journal article" date="2001" name="Lancet">
        <title>Whole genome sequencing of meticillin-resistant Staphylococcus aureus.</title>
        <authorList>
            <person name="Kuroda M."/>
            <person name="Ohta T."/>
            <person name="Uchiyama I."/>
            <person name="Baba T."/>
            <person name="Yuzawa H."/>
            <person name="Kobayashi I."/>
            <person name="Cui L."/>
            <person name="Oguchi A."/>
            <person name="Aoki K."/>
            <person name="Nagai Y."/>
            <person name="Lian J."/>
            <person name="Ito T."/>
            <person name="Kanamori M."/>
            <person name="Matsumaru H."/>
            <person name="Maruyama A."/>
            <person name="Murakami H."/>
            <person name="Hosoyama A."/>
            <person name="Mizutani-Ui Y."/>
            <person name="Takahashi N.K."/>
            <person name="Sawano T."/>
            <person name="Inoue R."/>
            <person name="Kaito C."/>
            <person name="Sekimizu K."/>
            <person name="Hirakawa H."/>
            <person name="Kuhara S."/>
            <person name="Goto S."/>
            <person name="Yabuzaki J."/>
            <person name="Kanehisa M."/>
            <person name="Yamashita A."/>
            <person name="Oshima K."/>
            <person name="Furuya K."/>
            <person name="Yoshino C."/>
            <person name="Shiba T."/>
            <person name="Hattori M."/>
            <person name="Ogasawara N."/>
            <person name="Hayashi H."/>
            <person name="Hiramatsu K."/>
        </authorList>
    </citation>
    <scope>NUCLEOTIDE SEQUENCE [LARGE SCALE GENOMIC DNA]</scope>
    <source>
        <strain evidence="4">Mu50 / ATCC 700699</strain>
    </source>
</reference>
<dbReference type="KEGG" id="sav:SAV1338"/>
<dbReference type="HOGENOM" id="CLU_048708_1_0_9"/>
<gene>
    <name evidence="3" type="ordered locus">SAV1338</name>
</gene>
<evidence type="ECO:0000259" key="1">
    <source>
        <dbReference type="Pfam" id="PF00188"/>
    </source>
</evidence>
<dbReference type="AlphaFoldDB" id="A0A0H3JVC8"/>
<dbReference type="PANTHER" id="PTHR31157">
    <property type="entry name" value="SCP DOMAIN-CONTAINING PROTEIN"/>
    <property type="match status" value="1"/>
</dbReference>
<dbReference type="PhylomeDB" id="A0A0H3JVC8"/>
<accession>A0A0H3JVC8</accession>